<sequence>MCIDGGRETWATRERGRYQSYSHALPLSRRTCASAPGQYPLSLIVARCEGPMRSYFSKSKDFGTGLPFRVSCGDAAAFLGGFLRSLFLPLSFWALSFTFVFILFLSFPLLLTVCTLTPSPLTSLSHF</sequence>
<dbReference type="Proteomes" id="UP000298030">
    <property type="component" value="Unassembled WGS sequence"/>
</dbReference>
<dbReference type="AlphaFoldDB" id="A0A4Y7SLF7"/>
<keyword evidence="1" id="KW-1133">Transmembrane helix</keyword>
<protein>
    <recommendedName>
        <fullName evidence="4">Transmembrane protein</fullName>
    </recommendedName>
</protein>
<keyword evidence="1" id="KW-0812">Transmembrane</keyword>
<gene>
    <name evidence="2" type="ORF">FA13DRAFT_1468277</name>
</gene>
<name>A0A4Y7SLF7_COPMI</name>
<organism evidence="2 3">
    <name type="scientific">Coprinellus micaceus</name>
    <name type="common">Glistening ink-cap mushroom</name>
    <name type="synonym">Coprinus micaceus</name>
    <dbReference type="NCBI Taxonomy" id="71717"/>
    <lineage>
        <taxon>Eukaryota</taxon>
        <taxon>Fungi</taxon>
        <taxon>Dikarya</taxon>
        <taxon>Basidiomycota</taxon>
        <taxon>Agaricomycotina</taxon>
        <taxon>Agaricomycetes</taxon>
        <taxon>Agaricomycetidae</taxon>
        <taxon>Agaricales</taxon>
        <taxon>Agaricineae</taxon>
        <taxon>Psathyrellaceae</taxon>
        <taxon>Coprinellus</taxon>
    </lineage>
</organism>
<reference evidence="2 3" key="1">
    <citation type="journal article" date="2019" name="Nat. Ecol. Evol.">
        <title>Megaphylogeny resolves global patterns of mushroom evolution.</title>
        <authorList>
            <person name="Varga T."/>
            <person name="Krizsan K."/>
            <person name="Foldi C."/>
            <person name="Dima B."/>
            <person name="Sanchez-Garcia M."/>
            <person name="Sanchez-Ramirez S."/>
            <person name="Szollosi G.J."/>
            <person name="Szarkandi J.G."/>
            <person name="Papp V."/>
            <person name="Albert L."/>
            <person name="Andreopoulos W."/>
            <person name="Angelini C."/>
            <person name="Antonin V."/>
            <person name="Barry K.W."/>
            <person name="Bougher N.L."/>
            <person name="Buchanan P."/>
            <person name="Buyck B."/>
            <person name="Bense V."/>
            <person name="Catcheside P."/>
            <person name="Chovatia M."/>
            <person name="Cooper J."/>
            <person name="Damon W."/>
            <person name="Desjardin D."/>
            <person name="Finy P."/>
            <person name="Geml J."/>
            <person name="Haridas S."/>
            <person name="Hughes K."/>
            <person name="Justo A."/>
            <person name="Karasinski D."/>
            <person name="Kautmanova I."/>
            <person name="Kiss B."/>
            <person name="Kocsube S."/>
            <person name="Kotiranta H."/>
            <person name="LaButti K.M."/>
            <person name="Lechner B.E."/>
            <person name="Liimatainen K."/>
            <person name="Lipzen A."/>
            <person name="Lukacs Z."/>
            <person name="Mihaltcheva S."/>
            <person name="Morgado L.N."/>
            <person name="Niskanen T."/>
            <person name="Noordeloos M.E."/>
            <person name="Ohm R.A."/>
            <person name="Ortiz-Santana B."/>
            <person name="Ovrebo C."/>
            <person name="Racz N."/>
            <person name="Riley R."/>
            <person name="Savchenko A."/>
            <person name="Shiryaev A."/>
            <person name="Soop K."/>
            <person name="Spirin V."/>
            <person name="Szebenyi C."/>
            <person name="Tomsovsky M."/>
            <person name="Tulloss R.E."/>
            <person name="Uehling J."/>
            <person name="Grigoriev I.V."/>
            <person name="Vagvolgyi C."/>
            <person name="Papp T."/>
            <person name="Martin F.M."/>
            <person name="Miettinen O."/>
            <person name="Hibbett D.S."/>
            <person name="Nagy L.G."/>
        </authorList>
    </citation>
    <scope>NUCLEOTIDE SEQUENCE [LARGE SCALE GENOMIC DNA]</scope>
    <source>
        <strain evidence="2 3">FP101781</strain>
    </source>
</reference>
<evidence type="ECO:0008006" key="4">
    <source>
        <dbReference type="Google" id="ProtNLM"/>
    </source>
</evidence>
<evidence type="ECO:0000256" key="1">
    <source>
        <dbReference type="SAM" id="Phobius"/>
    </source>
</evidence>
<accession>A0A4Y7SLF7</accession>
<keyword evidence="3" id="KW-1185">Reference proteome</keyword>
<comment type="caution">
    <text evidence="2">The sequence shown here is derived from an EMBL/GenBank/DDBJ whole genome shotgun (WGS) entry which is preliminary data.</text>
</comment>
<dbReference type="EMBL" id="QPFP01000086">
    <property type="protein sequence ID" value="TEB22723.1"/>
    <property type="molecule type" value="Genomic_DNA"/>
</dbReference>
<keyword evidence="1" id="KW-0472">Membrane</keyword>
<evidence type="ECO:0000313" key="3">
    <source>
        <dbReference type="Proteomes" id="UP000298030"/>
    </source>
</evidence>
<evidence type="ECO:0000313" key="2">
    <source>
        <dbReference type="EMBL" id="TEB22723.1"/>
    </source>
</evidence>
<feature type="transmembrane region" description="Helical" evidence="1">
    <location>
        <begin position="92"/>
        <end position="116"/>
    </location>
</feature>
<proteinExistence type="predicted"/>